<protein>
    <submittedName>
        <fullName evidence="1">Uncharacterized protein</fullName>
    </submittedName>
</protein>
<evidence type="ECO:0000313" key="1">
    <source>
        <dbReference type="EMBL" id="OHA61131.1"/>
    </source>
</evidence>
<evidence type="ECO:0000313" key="2">
    <source>
        <dbReference type="Proteomes" id="UP000177090"/>
    </source>
</evidence>
<dbReference type="Proteomes" id="UP000177090">
    <property type="component" value="Unassembled WGS sequence"/>
</dbReference>
<organism evidence="1 2">
    <name type="scientific">Candidatus Vogelbacteria bacterium RIFOXYD1_FULL_51_18</name>
    <dbReference type="NCBI Taxonomy" id="1802440"/>
    <lineage>
        <taxon>Bacteria</taxon>
        <taxon>Candidatus Vogeliibacteriota</taxon>
    </lineage>
</organism>
<dbReference type="STRING" id="1802440.A2569_02230"/>
<reference evidence="1 2" key="1">
    <citation type="journal article" date="2016" name="Nat. Commun.">
        <title>Thousands of microbial genomes shed light on interconnected biogeochemical processes in an aquifer system.</title>
        <authorList>
            <person name="Anantharaman K."/>
            <person name="Brown C.T."/>
            <person name="Hug L.A."/>
            <person name="Sharon I."/>
            <person name="Castelle C.J."/>
            <person name="Probst A.J."/>
            <person name="Thomas B.C."/>
            <person name="Singh A."/>
            <person name="Wilkins M.J."/>
            <person name="Karaoz U."/>
            <person name="Brodie E.L."/>
            <person name="Williams K.H."/>
            <person name="Hubbard S.S."/>
            <person name="Banfield J.F."/>
        </authorList>
    </citation>
    <scope>NUCLEOTIDE SEQUENCE [LARGE SCALE GENOMIC DNA]</scope>
</reference>
<name>A0A1G2QML2_9BACT</name>
<comment type="caution">
    <text evidence="1">The sequence shown here is derived from an EMBL/GenBank/DDBJ whole genome shotgun (WGS) entry which is preliminary data.</text>
</comment>
<proteinExistence type="predicted"/>
<sequence>MSHDLILKKLEQMQKLLHELQQLLDLPFSQFKNTFTNKEFIPLYNHYIQLIQKHVASQS</sequence>
<accession>A0A1G2QML2</accession>
<gene>
    <name evidence="1" type="ORF">A2569_02230</name>
</gene>
<dbReference type="EMBL" id="MHTL01000004">
    <property type="protein sequence ID" value="OHA61131.1"/>
    <property type="molecule type" value="Genomic_DNA"/>
</dbReference>
<dbReference type="AlphaFoldDB" id="A0A1G2QML2"/>